<protein>
    <submittedName>
        <fullName evidence="2">IS630 family transposase</fullName>
    </submittedName>
</protein>
<gene>
    <name evidence="2" type="ORF">FH965_31635</name>
</gene>
<dbReference type="InterPro" id="IPR036397">
    <property type="entry name" value="RNaseH_sf"/>
</dbReference>
<organism evidence="2 3">
    <name type="scientific">Streptomyces spectabilis</name>
    <dbReference type="NCBI Taxonomy" id="68270"/>
    <lineage>
        <taxon>Bacteria</taxon>
        <taxon>Bacillati</taxon>
        <taxon>Actinomycetota</taxon>
        <taxon>Actinomycetes</taxon>
        <taxon>Kitasatosporales</taxon>
        <taxon>Streptomycetaceae</taxon>
        <taxon>Streptomyces</taxon>
    </lineage>
</organism>
<evidence type="ECO:0000259" key="1">
    <source>
        <dbReference type="Pfam" id="PF13358"/>
    </source>
</evidence>
<proteinExistence type="predicted"/>
<dbReference type="NCBIfam" id="NF033545">
    <property type="entry name" value="transpos_IS630"/>
    <property type="match status" value="1"/>
</dbReference>
<dbReference type="Proteomes" id="UP000316806">
    <property type="component" value="Chromosome"/>
</dbReference>
<sequence length="207" mass="23527">MAAGGRTTAALGAWIVFEDESGFSMTPPIARTWARRGHTPVIRVRGRSRRRISIAALTCYKPGERARLIYRPRRDDGRRDGRKSFAWTDYRSLLQVAHQQLGGPIVLIWDNLNVHPDARMRTWIADRDWLTVHQLPPYAPDLNPVEGIWSLLRRGWLSNVAFTSPDHLVQTVRHGLRTVHYRSDLIDGCLAGTSLSITPTTPRFQAQ</sequence>
<dbReference type="Pfam" id="PF13358">
    <property type="entry name" value="DDE_3"/>
    <property type="match status" value="1"/>
</dbReference>
<accession>A0A516RFW4</accession>
<feature type="domain" description="Tc1-like transposase DDE" evidence="1">
    <location>
        <begin position="15"/>
        <end position="167"/>
    </location>
</feature>
<dbReference type="EMBL" id="CP040916">
    <property type="protein sequence ID" value="QDQ14547.1"/>
    <property type="molecule type" value="Genomic_DNA"/>
</dbReference>
<dbReference type="InterPro" id="IPR038717">
    <property type="entry name" value="Tc1-like_DDE_dom"/>
</dbReference>
<evidence type="ECO:0000313" key="3">
    <source>
        <dbReference type="Proteomes" id="UP000316806"/>
    </source>
</evidence>
<name>A0A516RFW4_STRST</name>
<reference evidence="2 3" key="1">
    <citation type="journal article" date="2019" name="J. Ind. Microbiol. Biotechnol.">
        <title>The complete genomic sequence of Streptomyces spectabilis NRRL-2792 and identification of secondary metabolite biosynthetic gene clusters.</title>
        <authorList>
            <person name="Sinha A."/>
            <person name="Phillips-Salemka S."/>
            <person name="Niraula T.A."/>
            <person name="Short K.A."/>
            <person name="Niraula N.P."/>
        </authorList>
    </citation>
    <scope>NUCLEOTIDE SEQUENCE [LARGE SCALE GENOMIC DNA]</scope>
    <source>
        <strain evidence="2 3">NRRL 2792</strain>
    </source>
</reference>
<evidence type="ECO:0000313" key="2">
    <source>
        <dbReference type="EMBL" id="QDQ14547.1"/>
    </source>
</evidence>
<dbReference type="AlphaFoldDB" id="A0A516RFW4"/>
<dbReference type="Gene3D" id="3.30.420.10">
    <property type="entry name" value="Ribonuclease H-like superfamily/Ribonuclease H"/>
    <property type="match status" value="1"/>
</dbReference>
<dbReference type="GO" id="GO:0003676">
    <property type="term" value="F:nucleic acid binding"/>
    <property type="evidence" value="ECO:0007669"/>
    <property type="project" value="InterPro"/>
</dbReference>
<dbReference type="InterPro" id="IPR047655">
    <property type="entry name" value="Transpos_IS630-like"/>
</dbReference>